<evidence type="ECO:0000259" key="5">
    <source>
        <dbReference type="PROSITE" id="PS51710"/>
    </source>
</evidence>
<organism evidence="7 8">
    <name type="scientific">Lachancea dasiensis</name>
    <dbReference type="NCBI Taxonomy" id="1072105"/>
    <lineage>
        <taxon>Eukaryota</taxon>
        <taxon>Fungi</taxon>
        <taxon>Dikarya</taxon>
        <taxon>Ascomycota</taxon>
        <taxon>Saccharomycotina</taxon>
        <taxon>Saccharomycetes</taxon>
        <taxon>Saccharomycetales</taxon>
        <taxon>Saccharomycetaceae</taxon>
        <taxon>Lachancea</taxon>
    </lineage>
</organism>
<name>A0A1G4JVG0_9SACH</name>
<dbReference type="PROSITE" id="PS51880">
    <property type="entry name" value="TGS"/>
    <property type="match status" value="1"/>
</dbReference>
<sequence length="420" mass="46738">MLNLIIKRAYASGSVVPGARLGRPSNNLTSGIVGLANVGKSTFFQAITNSSLGNPANYPFATIDPEEAKVIVPSKRLDHLQRLWDSKKKVPAVLTIYDIAGLTRGASQGEGLGNKFLNDIRHVDGIFQVVRGFSKTDITHIEGSVNPTRDLSIVQDELVLKDLEFLEGIREKLEKKMTKTAKNSMDYKSMETEVQLLNSLEDHMYEGKKIAHFKSEWTHEEAAILNKHNFLTAKPSIVLLNVSPKDYLLQKNVHLKDVFDWISKNSPGDKLLLFSAEYETNWNRFTAVGDKQGFYEYFRSLIGDATHSVLHDHSCLPDLIREMRKSLGLISFFTCGPLEARQWTLRAGGLAPEAAGVIHSDLQKTFISADVTKFADLQKLAAPLNESQLKANALVKRAGKQYLIEDGDVVLFKAAKGNLR</sequence>
<evidence type="ECO:0000256" key="4">
    <source>
        <dbReference type="ARBA" id="ARBA00068719"/>
    </source>
</evidence>
<dbReference type="InterPro" id="IPR006073">
    <property type="entry name" value="GTP-bd"/>
</dbReference>
<accession>A0A1G4JVG0</accession>
<evidence type="ECO:0000256" key="3">
    <source>
        <dbReference type="ARBA" id="ARBA00059898"/>
    </source>
</evidence>
<dbReference type="OrthoDB" id="424823at2759"/>
<dbReference type="Gene3D" id="3.10.20.30">
    <property type="match status" value="1"/>
</dbReference>
<dbReference type="InterPro" id="IPR004095">
    <property type="entry name" value="TGS"/>
</dbReference>
<reference evidence="8" key="1">
    <citation type="submission" date="2016-03" db="EMBL/GenBank/DDBJ databases">
        <authorList>
            <person name="Devillers H."/>
        </authorList>
    </citation>
    <scope>NUCLEOTIDE SEQUENCE [LARGE SCALE GENOMIC DNA]</scope>
</reference>
<keyword evidence="8" id="KW-1185">Reference proteome</keyword>
<dbReference type="EMBL" id="LT598457">
    <property type="protein sequence ID" value="SCU94926.1"/>
    <property type="molecule type" value="Genomic_DNA"/>
</dbReference>
<feature type="domain" description="TGS" evidence="6">
    <location>
        <begin position="328"/>
        <end position="414"/>
    </location>
</feature>
<evidence type="ECO:0000256" key="1">
    <source>
        <dbReference type="ARBA" id="ARBA00022741"/>
    </source>
</evidence>
<dbReference type="Pfam" id="PF01926">
    <property type="entry name" value="MMR_HSR1"/>
    <property type="match status" value="1"/>
</dbReference>
<dbReference type="PANTHER" id="PTHR23305">
    <property type="entry name" value="OBG GTPASE FAMILY"/>
    <property type="match status" value="1"/>
</dbReference>
<evidence type="ECO:0000313" key="8">
    <source>
        <dbReference type="Proteomes" id="UP000190274"/>
    </source>
</evidence>
<feature type="domain" description="OBG-type G" evidence="5">
    <location>
        <begin position="28"/>
        <end position="294"/>
    </location>
</feature>
<dbReference type="InterPro" id="IPR027417">
    <property type="entry name" value="P-loop_NTPase"/>
</dbReference>
<dbReference type="PROSITE" id="PS51710">
    <property type="entry name" value="G_OBG"/>
    <property type="match status" value="1"/>
</dbReference>
<dbReference type="FunFam" id="1.10.150.300:FF:000001">
    <property type="entry name" value="Ribosome-binding ATPase YchF"/>
    <property type="match status" value="1"/>
</dbReference>
<dbReference type="InterPro" id="IPR041706">
    <property type="entry name" value="YchF_N"/>
</dbReference>
<protein>
    <recommendedName>
        <fullName evidence="4">Obg-like ATPase homolog</fullName>
    </recommendedName>
</protein>
<dbReference type="STRING" id="1266660.A0A1G4JVG0"/>
<keyword evidence="2" id="KW-0067">ATP-binding</keyword>
<evidence type="ECO:0000259" key="6">
    <source>
        <dbReference type="PROSITE" id="PS51880"/>
    </source>
</evidence>
<dbReference type="AlphaFoldDB" id="A0A1G4JVG0"/>
<evidence type="ECO:0000313" key="7">
    <source>
        <dbReference type="EMBL" id="SCU94926.1"/>
    </source>
</evidence>
<dbReference type="Gene3D" id="1.10.150.300">
    <property type="entry name" value="TGS-like domain"/>
    <property type="match status" value="1"/>
</dbReference>
<dbReference type="GO" id="GO:0005524">
    <property type="term" value="F:ATP binding"/>
    <property type="evidence" value="ECO:0007669"/>
    <property type="project" value="UniProtKB-KW"/>
</dbReference>
<dbReference type="GO" id="GO:0016887">
    <property type="term" value="F:ATP hydrolysis activity"/>
    <property type="evidence" value="ECO:0007669"/>
    <property type="project" value="InterPro"/>
</dbReference>
<keyword evidence="1" id="KW-0547">Nucleotide-binding</keyword>
<dbReference type="InterPro" id="IPR004396">
    <property type="entry name" value="ATPase_YchF/OLA1"/>
</dbReference>
<dbReference type="CDD" id="cd01900">
    <property type="entry name" value="YchF"/>
    <property type="match status" value="1"/>
</dbReference>
<dbReference type="GO" id="GO:0005737">
    <property type="term" value="C:cytoplasm"/>
    <property type="evidence" value="ECO:0007669"/>
    <property type="project" value="TreeGrafter"/>
</dbReference>
<comment type="function">
    <text evidence="3">Hydrolyzes ATP, and can also hydrolyze GTP with lower efficiency. Has lower affinity for GTP.</text>
</comment>
<dbReference type="InterPro" id="IPR023192">
    <property type="entry name" value="TGS-like_dom_sf"/>
</dbReference>
<dbReference type="InterPro" id="IPR031167">
    <property type="entry name" value="G_OBG"/>
</dbReference>
<dbReference type="NCBIfam" id="TIGR00092">
    <property type="entry name" value="redox-regulated ATPase YchF"/>
    <property type="match status" value="1"/>
</dbReference>
<dbReference type="InterPro" id="IPR013029">
    <property type="entry name" value="YchF_C"/>
</dbReference>
<dbReference type="Gene3D" id="3.40.50.300">
    <property type="entry name" value="P-loop containing nucleotide triphosphate hydrolases"/>
    <property type="match status" value="1"/>
</dbReference>
<dbReference type="Proteomes" id="UP000190274">
    <property type="component" value="Chromosome G"/>
</dbReference>
<dbReference type="SUPFAM" id="SSF81271">
    <property type="entry name" value="TGS-like"/>
    <property type="match status" value="1"/>
</dbReference>
<dbReference type="PANTHER" id="PTHR23305:SF9">
    <property type="entry name" value="OBG-LIKE ATPASE HOMOLOG"/>
    <property type="match status" value="1"/>
</dbReference>
<dbReference type="GO" id="GO:0005525">
    <property type="term" value="F:GTP binding"/>
    <property type="evidence" value="ECO:0007669"/>
    <property type="project" value="InterPro"/>
</dbReference>
<gene>
    <name evidence="7" type="ORF">LADA_0G12332G</name>
</gene>
<dbReference type="InterPro" id="IPR012676">
    <property type="entry name" value="TGS-like"/>
</dbReference>
<dbReference type="FunFam" id="3.10.20.30:FF:000001">
    <property type="entry name" value="Ribosome-binding ATPase YchF"/>
    <property type="match status" value="1"/>
</dbReference>
<evidence type="ECO:0000256" key="2">
    <source>
        <dbReference type="ARBA" id="ARBA00022840"/>
    </source>
</evidence>
<dbReference type="SUPFAM" id="SSF52540">
    <property type="entry name" value="P-loop containing nucleoside triphosphate hydrolases"/>
    <property type="match status" value="1"/>
</dbReference>
<dbReference type="InterPro" id="IPR012675">
    <property type="entry name" value="Beta-grasp_dom_sf"/>
</dbReference>
<proteinExistence type="predicted"/>
<dbReference type="Pfam" id="PF06071">
    <property type="entry name" value="YchF-GTPase_C"/>
    <property type="match status" value="1"/>
</dbReference>
<dbReference type="PRINTS" id="PR00326">
    <property type="entry name" value="GTP1OBG"/>
</dbReference>